<protein>
    <submittedName>
        <fullName evidence="7">Dipeptide/oligopeptide ABC transporter permease protein</fullName>
    </submittedName>
</protein>
<dbReference type="RefSeq" id="WP_040116358.1">
    <property type="nucleotide sequence ID" value="NZ_CP006880.1"/>
</dbReference>
<dbReference type="InterPro" id="IPR035906">
    <property type="entry name" value="MetI-like_sf"/>
</dbReference>
<dbReference type="Proteomes" id="UP000031368">
    <property type="component" value="Plasmid pRgalR602c"/>
</dbReference>
<geneLocation type="plasmid" evidence="7 8">
    <name>pRgalR602c</name>
</geneLocation>
<dbReference type="AlphaFoldDB" id="A0A0B4XIG0"/>
<keyword evidence="7" id="KW-0614">Plasmid</keyword>
<dbReference type="Pfam" id="PF00528">
    <property type="entry name" value="BPD_transp_1"/>
    <property type="match status" value="1"/>
</dbReference>
<dbReference type="GO" id="GO:0055085">
    <property type="term" value="P:transmembrane transport"/>
    <property type="evidence" value="ECO:0007669"/>
    <property type="project" value="InterPro"/>
</dbReference>
<dbReference type="KEGG" id="rga:RGR602_PC02349"/>
<dbReference type="Gene3D" id="1.10.3720.10">
    <property type="entry name" value="MetI-like"/>
    <property type="match status" value="1"/>
</dbReference>
<proteinExistence type="inferred from homology"/>
<comment type="similarity">
    <text evidence="5">Belongs to the binding-protein-dependent transport system permease family.</text>
</comment>
<evidence type="ECO:0000256" key="4">
    <source>
        <dbReference type="ARBA" id="ARBA00023136"/>
    </source>
</evidence>
<keyword evidence="4 5" id="KW-0472">Membrane</keyword>
<evidence type="ECO:0000256" key="1">
    <source>
        <dbReference type="ARBA" id="ARBA00004651"/>
    </source>
</evidence>
<evidence type="ECO:0000256" key="3">
    <source>
        <dbReference type="ARBA" id="ARBA00022989"/>
    </source>
</evidence>
<feature type="transmembrane region" description="Helical" evidence="5">
    <location>
        <begin position="299"/>
        <end position="324"/>
    </location>
</feature>
<reference evidence="7 8" key="1">
    <citation type="submission" date="2013-11" db="EMBL/GenBank/DDBJ databases">
        <title>Complete genome sequence of Rhizobium gallicum bv. gallicum R602.</title>
        <authorList>
            <person name="Bustos P."/>
            <person name="Santamaria R.I."/>
            <person name="Lozano L."/>
            <person name="Acosta J.L."/>
            <person name="Ormeno-Orrillo E."/>
            <person name="Rogel M.A."/>
            <person name="Romero D."/>
            <person name="Cevallos M.A."/>
            <person name="Martinez-Romero E."/>
            <person name="Gonzalez V."/>
        </authorList>
    </citation>
    <scope>NUCLEOTIDE SEQUENCE [LARGE SCALE GENOMIC DNA]</scope>
    <source>
        <strain evidence="7 8">R602</strain>
        <plasmid evidence="7 8">pRgalR602c</plasmid>
    </source>
</reference>
<dbReference type="EMBL" id="CP006880">
    <property type="protein sequence ID" value="AJD46368.1"/>
    <property type="molecule type" value="Genomic_DNA"/>
</dbReference>
<evidence type="ECO:0000256" key="5">
    <source>
        <dbReference type="RuleBase" id="RU363032"/>
    </source>
</evidence>
<dbReference type="InterPro" id="IPR000515">
    <property type="entry name" value="MetI-like"/>
</dbReference>
<evidence type="ECO:0000313" key="7">
    <source>
        <dbReference type="EMBL" id="AJD46368.1"/>
    </source>
</evidence>
<feature type="transmembrane region" description="Helical" evidence="5">
    <location>
        <begin position="177"/>
        <end position="203"/>
    </location>
</feature>
<dbReference type="GO" id="GO:0005886">
    <property type="term" value="C:plasma membrane"/>
    <property type="evidence" value="ECO:0007669"/>
    <property type="project" value="UniProtKB-SubCell"/>
</dbReference>
<sequence length="380" mass="41823">MADQTVATAIPEIRPAKNANASAGQWRLIWWRFCQHRVALVSGAVIVLVYLIAAFAEFLAPMSEQAYDPRFTYAPPQRIRFAGYDANGAFHMLYVNGYSAKVDPIALSRIYEPDPNTLIPVGFFVKGEPYRFWGLFETNRHLIGPLEPGQPFYLFGADRLGRDVLSRTIHGTRISMSVGLIGVTISLILGILLGGISGLYGGWVDDVIQRGIELLKSIPTIPLWMGLAAAVPISTDPIVVYLWITVILSLIGWTDMARVVRGRFLSLKSEDFVIAAQLDGCSKMRIIWRHMVPSFMSHIIASVTLAIPTMILAETALSFLGIGLRPPVVSWGVLLQEAQNILAVSNAPWLFLPGLAVIITVLALNFLGDGIRDAADPYEY</sequence>
<comment type="subcellular location">
    <subcellularLocation>
        <location evidence="1 5">Cell membrane</location>
        <topology evidence="1 5">Multi-pass membrane protein</topology>
    </subcellularLocation>
</comment>
<feature type="domain" description="ABC transmembrane type-1" evidence="6">
    <location>
        <begin position="172"/>
        <end position="368"/>
    </location>
</feature>
<name>A0A0B4XIG0_9HYPH</name>
<keyword evidence="5" id="KW-0813">Transport</keyword>
<accession>A0A0B4XIG0</accession>
<dbReference type="InterPro" id="IPR025966">
    <property type="entry name" value="OppC_N"/>
</dbReference>
<keyword evidence="3 5" id="KW-1133">Transmembrane helix</keyword>
<dbReference type="HOGENOM" id="CLU_028518_1_0_5"/>
<dbReference type="SUPFAM" id="SSF161098">
    <property type="entry name" value="MetI-like"/>
    <property type="match status" value="1"/>
</dbReference>
<evidence type="ECO:0000259" key="6">
    <source>
        <dbReference type="PROSITE" id="PS50928"/>
    </source>
</evidence>
<evidence type="ECO:0000313" key="8">
    <source>
        <dbReference type="Proteomes" id="UP000031368"/>
    </source>
</evidence>
<feature type="transmembrane region" description="Helical" evidence="5">
    <location>
        <begin position="349"/>
        <end position="367"/>
    </location>
</feature>
<keyword evidence="2 5" id="KW-0812">Transmembrane</keyword>
<gene>
    <name evidence="7" type="ORF">RGR602_PC02349</name>
</gene>
<organism evidence="7 8">
    <name type="scientific">Rhizobium gallicum bv. gallicum R602sp</name>
    <dbReference type="NCBI Taxonomy" id="1041138"/>
    <lineage>
        <taxon>Bacteria</taxon>
        <taxon>Pseudomonadati</taxon>
        <taxon>Pseudomonadota</taxon>
        <taxon>Alphaproteobacteria</taxon>
        <taxon>Hyphomicrobiales</taxon>
        <taxon>Rhizobiaceae</taxon>
        <taxon>Rhizobium/Agrobacterium group</taxon>
        <taxon>Rhizobium</taxon>
    </lineage>
</organism>
<dbReference type="PANTHER" id="PTHR43839">
    <property type="entry name" value="OPPC IN A BINDING PROTEIN-DEPENDENT TRANSPORT SYSTEM"/>
    <property type="match status" value="1"/>
</dbReference>
<evidence type="ECO:0000256" key="2">
    <source>
        <dbReference type="ARBA" id="ARBA00022692"/>
    </source>
</evidence>
<feature type="transmembrane region" description="Helical" evidence="5">
    <location>
        <begin position="223"/>
        <end position="253"/>
    </location>
</feature>
<dbReference type="PROSITE" id="PS50928">
    <property type="entry name" value="ABC_TM1"/>
    <property type="match status" value="1"/>
</dbReference>
<dbReference type="PANTHER" id="PTHR43839:SF3">
    <property type="entry name" value="OLIGOPEPTIDE ABC TRANSPORTER, PERMEASE PROTEIN"/>
    <property type="match status" value="1"/>
</dbReference>
<dbReference type="Pfam" id="PF12911">
    <property type="entry name" value="OppC_N"/>
    <property type="match status" value="1"/>
</dbReference>
<keyword evidence="8" id="KW-1185">Reference proteome</keyword>
<dbReference type="CDD" id="cd06261">
    <property type="entry name" value="TM_PBP2"/>
    <property type="match status" value="1"/>
</dbReference>
<feature type="transmembrane region" description="Helical" evidence="5">
    <location>
        <begin position="38"/>
        <end position="60"/>
    </location>
</feature>